<sequence length="170" mass="19433">MKVRKAVLSDAKGMAKVHVDCWKTTYATIIPDEYLNNLSYERREQLWKENIPRGGVFVAENDEGSIVGFSSGGKERTGKYPNFSGELYAIYILKEYQRHGLGKLLVRPIIEELQQQNIHTMLVLVLEDNSACRFYETLGGKKIDTLAVEFSGKKLNELVYGWDDIRNIIN</sequence>
<dbReference type="CDD" id="cd04301">
    <property type="entry name" value="NAT_SF"/>
    <property type="match status" value="1"/>
</dbReference>
<gene>
    <name evidence="4" type="ORF">BN000_05233</name>
</gene>
<dbReference type="Proteomes" id="UP000199087">
    <property type="component" value="Unassembled WGS sequence"/>
</dbReference>
<evidence type="ECO:0000313" key="4">
    <source>
        <dbReference type="EMBL" id="CRK85161.1"/>
    </source>
</evidence>
<dbReference type="RefSeq" id="WP_090639942.1">
    <property type="nucleotide sequence ID" value="NZ_CVRB01000007.1"/>
</dbReference>
<reference evidence="5" key="1">
    <citation type="submission" date="2015-05" db="EMBL/GenBank/DDBJ databases">
        <authorList>
            <person name="Urmite Genomes"/>
        </authorList>
    </citation>
    <scope>NUCLEOTIDE SEQUENCE [LARGE SCALE GENOMIC DNA]</scope>
    <source>
        <strain evidence="5">LF1</strain>
    </source>
</reference>
<evidence type="ECO:0000256" key="1">
    <source>
        <dbReference type="ARBA" id="ARBA00022679"/>
    </source>
</evidence>
<dbReference type="PANTHER" id="PTHR43072">
    <property type="entry name" value="N-ACETYLTRANSFERASE"/>
    <property type="match status" value="1"/>
</dbReference>
<keyword evidence="2" id="KW-0012">Acyltransferase</keyword>
<dbReference type="GO" id="GO:0016747">
    <property type="term" value="F:acyltransferase activity, transferring groups other than amino-acyl groups"/>
    <property type="evidence" value="ECO:0007669"/>
    <property type="project" value="InterPro"/>
</dbReference>
<evidence type="ECO:0000256" key="2">
    <source>
        <dbReference type="ARBA" id="ARBA00023315"/>
    </source>
</evidence>
<dbReference type="PROSITE" id="PS51186">
    <property type="entry name" value="GNAT"/>
    <property type="match status" value="1"/>
</dbReference>
<keyword evidence="1 4" id="KW-0808">Transferase</keyword>
<dbReference type="Pfam" id="PF00583">
    <property type="entry name" value="Acetyltransf_1"/>
    <property type="match status" value="1"/>
</dbReference>
<dbReference type="EMBL" id="CVRB01000007">
    <property type="protein sequence ID" value="CRK85161.1"/>
    <property type="molecule type" value="Genomic_DNA"/>
</dbReference>
<dbReference type="STRING" id="1499688.BN000_05233"/>
<name>A0A0U1P4V7_9BACI</name>
<organism evidence="4 5">
    <name type="scientific">Neobacillus massiliamazoniensis</name>
    <dbReference type="NCBI Taxonomy" id="1499688"/>
    <lineage>
        <taxon>Bacteria</taxon>
        <taxon>Bacillati</taxon>
        <taxon>Bacillota</taxon>
        <taxon>Bacilli</taxon>
        <taxon>Bacillales</taxon>
        <taxon>Bacillaceae</taxon>
        <taxon>Neobacillus</taxon>
    </lineage>
</organism>
<dbReference type="OrthoDB" id="5292888at2"/>
<proteinExistence type="predicted"/>
<dbReference type="InterPro" id="IPR000182">
    <property type="entry name" value="GNAT_dom"/>
</dbReference>
<evidence type="ECO:0000313" key="5">
    <source>
        <dbReference type="Proteomes" id="UP000199087"/>
    </source>
</evidence>
<dbReference type="AlphaFoldDB" id="A0A0U1P4V7"/>
<dbReference type="SUPFAM" id="SSF55729">
    <property type="entry name" value="Acyl-CoA N-acyltransferases (Nat)"/>
    <property type="match status" value="1"/>
</dbReference>
<feature type="domain" description="N-acetyltransferase" evidence="3">
    <location>
        <begin position="1"/>
        <end position="165"/>
    </location>
</feature>
<dbReference type="Gene3D" id="3.40.630.30">
    <property type="match status" value="1"/>
</dbReference>
<evidence type="ECO:0000259" key="3">
    <source>
        <dbReference type="PROSITE" id="PS51186"/>
    </source>
</evidence>
<accession>A0A0U1P4V7</accession>
<keyword evidence="5" id="KW-1185">Reference proteome</keyword>
<dbReference type="InterPro" id="IPR016181">
    <property type="entry name" value="Acyl_CoA_acyltransferase"/>
</dbReference>
<dbReference type="PANTHER" id="PTHR43072:SF23">
    <property type="entry name" value="UPF0039 PROTEIN C11D3.02C"/>
    <property type="match status" value="1"/>
</dbReference>
<protein>
    <submittedName>
        <fullName evidence="4">N-acetyltransferase GCN5</fullName>
    </submittedName>
</protein>